<name>A0ABR3FBG1_9AGAR</name>
<proteinExistence type="predicted"/>
<sequence length="68" mass="7427">MREVVRARNASVVISGGLSGLRSIQFDPSGTPETLQITAQSHHELEYDTLPMPPAEPIVFVIEQHSEG</sequence>
<organism evidence="1 2">
    <name type="scientific">Marasmius crinis-equi</name>
    <dbReference type="NCBI Taxonomy" id="585013"/>
    <lineage>
        <taxon>Eukaryota</taxon>
        <taxon>Fungi</taxon>
        <taxon>Dikarya</taxon>
        <taxon>Basidiomycota</taxon>
        <taxon>Agaricomycotina</taxon>
        <taxon>Agaricomycetes</taxon>
        <taxon>Agaricomycetidae</taxon>
        <taxon>Agaricales</taxon>
        <taxon>Marasmiineae</taxon>
        <taxon>Marasmiaceae</taxon>
        <taxon>Marasmius</taxon>
    </lineage>
</organism>
<keyword evidence="2" id="KW-1185">Reference proteome</keyword>
<accession>A0ABR3FBG1</accession>
<dbReference type="EMBL" id="JBAHYK010000600">
    <property type="protein sequence ID" value="KAL0572657.1"/>
    <property type="molecule type" value="Genomic_DNA"/>
</dbReference>
<evidence type="ECO:0000313" key="1">
    <source>
        <dbReference type="EMBL" id="KAL0572657.1"/>
    </source>
</evidence>
<comment type="caution">
    <text evidence="1">The sequence shown here is derived from an EMBL/GenBank/DDBJ whole genome shotgun (WGS) entry which is preliminary data.</text>
</comment>
<dbReference type="Proteomes" id="UP001465976">
    <property type="component" value="Unassembled WGS sequence"/>
</dbReference>
<gene>
    <name evidence="1" type="ORF">V5O48_009298</name>
</gene>
<evidence type="ECO:0000313" key="2">
    <source>
        <dbReference type="Proteomes" id="UP001465976"/>
    </source>
</evidence>
<reference evidence="1 2" key="1">
    <citation type="submission" date="2024-02" db="EMBL/GenBank/DDBJ databases">
        <title>A draft genome for the cacao thread blight pathogen Marasmius crinis-equi.</title>
        <authorList>
            <person name="Cohen S.P."/>
            <person name="Baruah I.K."/>
            <person name="Amoako-Attah I."/>
            <person name="Bukari Y."/>
            <person name="Meinhardt L.W."/>
            <person name="Bailey B.A."/>
        </authorList>
    </citation>
    <scope>NUCLEOTIDE SEQUENCE [LARGE SCALE GENOMIC DNA]</scope>
    <source>
        <strain evidence="1 2">GH-76</strain>
    </source>
</reference>
<protein>
    <submittedName>
        <fullName evidence="1">Uncharacterized protein</fullName>
    </submittedName>
</protein>